<comment type="caution">
    <text evidence="1">The sequence shown here is derived from an EMBL/GenBank/DDBJ whole genome shotgun (WGS) entry which is preliminary data.</text>
</comment>
<accession>W9CL19</accession>
<dbReference type="AlphaFoldDB" id="W9CL19"/>
<name>W9CL19_SCLBF</name>
<protein>
    <recommendedName>
        <fullName evidence="3">RING-type domain-containing protein</fullName>
    </recommendedName>
</protein>
<reference evidence="1 2" key="1">
    <citation type="journal article" date="2014" name="Genome Announc.">
        <title>Draft genome sequence of Sclerotinia borealis, a psychrophilic plant pathogenic fungus.</title>
        <authorList>
            <person name="Mardanov A.V."/>
            <person name="Beletsky A.V."/>
            <person name="Kadnikov V.V."/>
            <person name="Ignatov A.N."/>
            <person name="Ravin N.V."/>
        </authorList>
    </citation>
    <scope>NUCLEOTIDE SEQUENCE [LARGE SCALE GENOMIC DNA]</scope>
    <source>
        <strain evidence="2">F-4157</strain>
    </source>
</reference>
<keyword evidence="2" id="KW-1185">Reference proteome</keyword>
<dbReference type="Proteomes" id="UP000019487">
    <property type="component" value="Unassembled WGS sequence"/>
</dbReference>
<dbReference type="HOGENOM" id="CLU_1482820_0_0_1"/>
<organism evidence="1 2">
    <name type="scientific">Sclerotinia borealis (strain F-4128)</name>
    <dbReference type="NCBI Taxonomy" id="1432307"/>
    <lineage>
        <taxon>Eukaryota</taxon>
        <taxon>Fungi</taxon>
        <taxon>Dikarya</taxon>
        <taxon>Ascomycota</taxon>
        <taxon>Pezizomycotina</taxon>
        <taxon>Leotiomycetes</taxon>
        <taxon>Helotiales</taxon>
        <taxon>Sclerotiniaceae</taxon>
        <taxon>Sclerotinia</taxon>
    </lineage>
</organism>
<proteinExistence type="predicted"/>
<evidence type="ECO:0000313" key="1">
    <source>
        <dbReference type="EMBL" id="ESZ95215.1"/>
    </source>
</evidence>
<sequence length="182" mass="20407">MSRQTLTTKSTSKSSTLSLPSLPLTIFSLPLTSYNIPLTKHILSIFYQQSTFKKRESRTSLLQKLARIEATRTDNERETVSQLLRHDITITRAAIKAGPQDEDEDGQLLEKGKDTECEVCLEALPARSFRHQMVESKCEHETHICTPCLDQAVIANIANDRAVMTTTSALFKFATYRAFAGV</sequence>
<evidence type="ECO:0000313" key="2">
    <source>
        <dbReference type="Proteomes" id="UP000019487"/>
    </source>
</evidence>
<evidence type="ECO:0008006" key="3">
    <source>
        <dbReference type="Google" id="ProtNLM"/>
    </source>
</evidence>
<gene>
    <name evidence="1" type="ORF">SBOR_4394</name>
</gene>
<dbReference type="EMBL" id="AYSA01000201">
    <property type="protein sequence ID" value="ESZ95215.1"/>
    <property type="molecule type" value="Genomic_DNA"/>
</dbReference>
<dbReference type="OrthoDB" id="1431934at2759"/>